<dbReference type="Gene3D" id="1.10.40.30">
    <property type="entry name" value="Fumarase/aspartase (C-terminal domain)"/>
    <property type="match status" value="1"/>
</dbReference>
<dbReference type="GO" id="GO:0005829">
    <property type="term" value="C:cytosol"/>
    <property type="evidence" value="ECO:0007669"/>
    <property type="project" value="TreeGrafter"/>
</dbReference>
<dbReference type="PROSITE" id="PS00163">
    <property type="entry name" value="FUMARATE_LYASES"/>
    <property type="match status" value="1"/>
</dbReference>
<evidence type="ECO:0000256" key="2">
    <source>
        <dbReference type="ARBA" id="ARBA00004941"/>
    </source>
</evidence>
<dbReference type="Pfam" id="PF00206">
    <property type="entry name" value="Lyase_1"/>
    <property type="match status" value="1"/>
</dbReference>
<dbReference type="GO" id="GO:0042450">
    <property type="term" value="P:L-arginine biosynthetic process via ornithine"/>
    <property type="evidence" value="ECO:0007669"/>
    <property type="project" value="UniProtKB-UniRule"/>
</dbReference>
<dbReference type="PANTHER" id="PTHR43814">
    <property type="entry name" value="ARGININOSUCCINATE LYASE"/>
    <property type="match status" value="1"/>
</dbReference>
<evidence type="ECO:0000256" key="3">
    <source>
        <dbReference type="ARBA" id="ARBA00012338"/>
    </source>
</evidence>
<feature type="domain" description="Fumarate lyase N-terminal" evidence="6">
    <location>
        <begin position="8"/>
        <end position="309"/>
    </location>
</feature>
<reference evidence="8 9" key="1">
    <citation type="submission" date="2017-09" db="EMBL/GenBank/DDBJ databases">
        <title>Depth-based differentiation of microbial function through sediment-hosted aquifers and enrichment of novel symbionts in the deep terrestrial subsurface.</title>
        <authorList>
            <person name="Probst A.J."/>
            <person name="Ladd B."/>
            <person name="Jarett J.K."/>
            <person name="Geller-Mcgrath D.E."/>
            <person name="Sieber C.M."/>
            <person name="Emerson J.B."/>
            <person name="Anantharaman K."/>
            <person name="Thomas B.C."/>
            <person name="Malmstrom R."/>
            <person name="Stieglmeier M."/>
            <person name="Klingl A."/>
            <person name="Woyke T."/>
            <person name="Ryan C.M."/>
            <person name="Banfield J.F."/>
        </authorList>
    </citation>
    <scope>NUCLEOTIDE SEQUENCE [LARGE SCALE GENOMIC DNA]</scope>
    <source>
        <strain evidence="8">CG07_land_8_20_14_0_80_42_15</strain>
    </source>
</reference>
<evidence type="ECO:0000313" key="8">
    <source>
        <dbReference type="EMBL" id="PIU41787.1"/>
    </source>
</evidence>
<comment type="caution">
    <text evidence="8">The sequence shown here is derived from an EMBL/GenBank/DDBJ whole genome shotgun (WGS) entry which is preliminary data.</text>
</comment>
<dbReference type="Pfam" id="PF14698">
    <property type="entry name" value="ASL_C2"/>
    <property type="match status" value="1"/>
</dbReference>
<dbReference type="SUPFAM" id="SSF48557">
    <property type="entry name" value="L-aspartase-like"/>
    <property type="match status" value="1"/>
</dbReference>
<dbReference type="InterPro" id="IPR020557">
    <property type="entry name" value="Fumarate_lyase_CS"/>
</dbReference>
<dbReference type="InterPro" id="IPR024083">
    <property type="entry name" value="Fumarase/histidase_N"/>
</dbReference>
<dbReference type="PRINTS" id="PR00149">
    <property type="entry name" value="FUMRATELYASE"/>
</dbReference>
<dbReference type="InterPro" id="IPR022761">
    <property type="entry name" value="Fumarate_lyase_N"/>
</dbReference>
<comment type="similarity">
    <text evidence="5">Belongs to the lyase 1 family. Argininosuccinate lyase subfamily.</text>
</comment>
<dbReference type="GO" id="GO:0004056">
    <property type="term" value="F:argininosuccinate lyase activity"/>
    <property type="evidence" value="ECO:0007669"/>
    <property type="project" value="UniProtKB-UniRule"/>
</dbReference>
<dbReference type="UniPathway" id="UPA00068">
    <property type="reaction ID" value="UER00114"/>
</dbReference>
<dbReference type="InterPro" id="IPR000362">
    <property type="entry name" value="Fumarate_lyase_fam"/>
</dbReference>
<dbReference type="NCBIfam" id="TIGR00838">
    <property type="entry name" value="argH"/>
    <property type="match status" value="1"/>
</dbReference>
<dbReference type="InterPro" id="IPR009049">
    <property type="entry name" value="Argininosuccinate_lyase"/>
</dbReference>
<keyword evidence="5" id="KW-0963">Cytoplasm</keyword>
<dbReference type="InterPro" id="IPR029419">
    <property type="entry name" value="Arg_succ_lyase_C"/>
</dbReference>
<protein>
    <recommendedName>
        <fullName evidence="3 5">Argininosuccinate lyase</fullName>
        <shortName evidence="5">ASAL</shortName>
        <ecNumber evidence="3 5">4.3.2.1</ecNumber>
    </recommendedName>
    <alternativeName>
        <fullName evidence="5">Arginosuccinase</fullName>
    </alternativeName>
</protein>
<evidence type="ECO:0000313" key="9">
    <source>
        <dbReference type="Proteomes" id="UP000230052"/>
    </source>
</evidence>
<accession>A0A2J0L5I0</accession>
<evidence type="ECO:0000256" key="4">
    <source>
        <dbReference type="ARBA" id="ARBA00022571"/>
    </source>
</evidence>
<dbReference type="PRINTS" id="PR00145">
    <property type="entry name" value="ARGSUCLYASE"/>
</dbReference>
<dbReference type="PANTHER" id="PTHR43814:SF1">
    <property type="entry name" value="ARGININOSUCCINATE LYASE"/>
    <property type="match status" value="1"/>
</dbReference>
<dbReference type="Gene3D" id="1.20.200.10">
    <property type="entry name" value="Fumarase/aspartase (Central domain)"/>
    <property type="match status" value="1"/>
</dbReference>
<dbReference type="FunFam" id="1.20.200.10:FF:000015">
    <property type="entry name" value="argininosuccinate lyase isoform X2"/>
    <property type="match status" value="1"/>
</dbReference>
<gene>
    <name evidence="5 8" type="primary">argH</name>
    <name evidence="8" type="ORF">COS99_03610</name>
</gene>
<keyword evidence="5 8" id="KW-0456">Lyase</keyword>
<keyword evidence="5" id="KW-0028">Amino-acid biosynthesis</keyword>
<name>A0A2J0L5I0_9BACT</name>
<evidence type="ECO:0000259" key="7">
    <source>
        <dbReference type="Pfam" id="PF14698"/>
    </source>
</evidence>
<comment type="pathway">
    <text evidence="2 5">Amino-acid biosynthesis; L-arginine biosynthesis; L-arginine from L-ornithine and carbamoyl phosphate: step 3/3.</text>
</comment>
<organism evidence="8 9">
    <name type="scientific">Candidatus Aquitaenariimonas noxiae</name>
    <dbReference type="NCBI Taxonomy" id="1974741"/>
    <lineage>
        <taxon>Bacteria</taxon>
        <taxon>Pseudomonadati</taxon>
        <taxon>Candidatus Omnitrophota</taxon>
        <taxon>Candidatus Aquitaenariimonas</taxon>
    </lineage>
</organism>
<dbReference type="EMBL" id="PEWV01000033">
    <property type="protein sequence ID" value="PIU41787.1"/>
    <property type="molecule type" value="Genomic_DNA"/>
</dbReference>
<dbReference type="Proteomes" id="UP000230052">
    <property type="component" value="Unassembled WGS sequence"/>
</dbReference>
<sequence length="457" mass="52575">MAKKLWGGRFGKKTDPLVEEFTKSIHYDYKLAEYDVYGSLMHIKILKKADFLSITEYNKLHKAFSNILDKIKSGTFKYDNACEDIHTNIQNVLEKEVKSLVLKLHTARSRNDQVVFDLKMFSKDKLLDIRELCLNLQKTLLEMAKENIDITIPGYTHLQHAQLVYLSDYLRSYCNMLNRDYKRLYTLSDNIKFTLGAGALAGAPISSKFYNEAIKEVIKELDFKEIQFEAVENSLDTVSDRDFVIEILSALSIMGMHLSRLSEDLIIWSTKEFGFVEIDDAFATGSSLMPQKKNPDVLELIRGYSGVLYGNLVSVLTTMKGLPLTYNRDMQLDKPPLFSSFEIIEKELKVLEKLIATLKWNKKTIAKAIENDETLYATDLVYYLIGKGEPFKNAHDSVGKLVRYSLNKNKKIKEMNDLELKQFSDKLKHSEIIKLMDPLVSVKSRISVKRKNLKPRT</sequence>
<dbReference type="Gene3D" id="1.10.275.10">
    <property type="entry name" value="Fumarase/aspartase (N-terminal domain)"/>
    <property type="match status" value="1"/>
</dbReference>
<evidence type="ECO:0000259" key="6">
    <source>
        <dbReference type="Pfam" id="PF00206"/>
    </source>
</evidence>
<evidence type="ECO:0000256" key="5">
    <source>
        <dbReference type="HAMAP-Rule" id="MF_00006"/>
    </source>
</evidence>
<dbReference type="HAMAP" id="MF_00006">
    <property type="entry name" value="Arg_succ_lyase"/>
    <property type="match status" value="1"/>
</dbReference>
<dbReference type="InterPro" id="IPR008948">
    <property type="entry name" value="L-Aspartase-like"/>
</dbReference>
<comment type="subcellular location">
    <subcellularLocation>
        <location evidence="5">Cytoplasm</location>
    </subcellularLocation>
</comment>
<dbReference type="CDD" id="cd01359">
    <property type="entry name" value="Argininosuccinate_lyase"/>
    <property type="match status" value="1"/>
</dbReference>
<dbReference type="AlphaFoldDB" id="A0A2J0L5I0"/>
<proteinExistence type="inferred from homology"/>
<dbReference type="EC" id="4.3.2.1" evidence="3 5"/>
<comment type="catalytic activity">
    <reaction evidence="1 5">
        <text>2-(N(omega)-L-arginino)succinate = fumarate + L-arginine</text>
        <dbReference type="Rhea" id="RHEA:24020"/>
        <dbReference type="ChEBI" id="CHEBI:29806"/>
        <dbReference type="ChEBI" id="CHEBI:32682"/>
        <dbReference type="ChEBI" id="CHEBI:57472"/>
        <dbReference type="EC" id="4.3.2.1"/>
    </reaction>
</comment>
<keyword evidence="4 5" id="KW-0055">Arginine biosynthesis</keyword>
<evidence type="ECO:0000256" key="1">
    <source>
        <dbReference type="ARBA" id="ARBA00000985"/>
    </source>
</evidence>
<feature type="domain" description="Argininosuccinate lyase C-terminal" evidence="7">
    <location>
        <begin position="376"/>
        <end position="442"/>
    </location>
</feature>